<dbReference type="InterPro" id="IPR000073">
    <property type="entry name" value="AB_hydrolase_1"/>
</dbReference>
<dbReference type="PANTHER" id="PTHR43194">
    <property type="entry name" value="HYDROLASE ALPHA/BETA FOLD FAMILY"/>
    <property type="match status" value="1"/>
</dbReference>
<keyword evidence="3" id="KW-0378">Hydrolase</keyword>
<comment type="caution">
    <text evidence="3">The sequence shown here is derived from an EMBL/GenBank/DDBJ whole genome shotgun (WGS) entry which is preliminary data.</text>
</comment>
<evidence type="ECO:0000256" key="1">
    <source>
        <dbReference type="SAM" id="MobiDB-lite"/>
    </source>
</evidence>
<name>A0ABP6RRH0_9PSEU</name>
<dbReference type="Pfam" id="PF12697">
    <property type="entry name" value="Abhydrolase_6"/>
    <property type="match status" value="1"/>
</dbReference>
<feature type="region of interest" description="Disordered" evidence="1">
    <location>
        <begin position="238"/>
        <end position="271"/>
    </location>
</feature>
<dbReference type="RefSeq" id="WP_344925917.1">
    <property type="nucleotide sequence ID" value="NZ_BAAAYK010000038.1"/>
</dbReference>
<protein>
    <submittedName>
        <fullName evidence="3">Alpha/beta hydrolase</fullName>
    </submittedName>
</protein>
<dbReference type="SUPFAM" id="SSF53474">
    <property type="entry name" value="alpha/beta-Hydrolases"/>
    <property type="match status" value="1"/>
</dbReference>
<dbReference type="InterPro" id="IPR029058">
    <property type="entry name" value="AB_hydrolase_fold"/>
</dbReference>
<feature type="domain" description="AB hydrolase-1" evidence="2">
    <location>
        <begin position="41"/>
        <end position="219"/>
    </location>
</feature>
<gene>
    <name evidence="3" type="ORF">GCM10020366_21410</name>
</gene>
<dbReference type="Proteomes" id="UP001500483">
    <property type="component" value="Unassembled WGS sequence"/>
</dbReference>
<organism evidence="3 4">
    <name type="scientific">Saccharopolyspora gregorii</name>
    <dbReference type="NCBI Taxonomy" id="33914"/>
    <lineage>
        <taxon>Bacteria</taxon>
        <taxon>Bacillati</taxon>
        <taxon>Actinomycetota</taxon>
        <taxon>Actinomycetes</taxon>
        <taxon>Pseudonocardiales</taxon>
        <taxon>Pseudonocardiaceae</taxon>
        <taxon>Saccharopolyspora</taxon>
    </lineage>
</organism>
<evidence type="ECO:0000313" key="4">
    <source>
        <dbReference type="Proteomes" id="UP001500483"/>
    </source>
</evidence>
<dbReference type="InterPro" id="IPR050228">
    <property type="entry name" value="Carboxylesterase_BioH"/>
</dbReference>
<keyword evidence="4" id="KW-1185">Reference proteome</keyword>
<dbReference type="GO" id="GO:0016787">
    <property type="term" value="F:hydrolase activity"/>
    <property type="evidence" value="ECO:0007669"/>
    <property type="project" value="UniProtKB-KW"/>
</dbReference>
<accession>A0ABP6RRH0</accession>
<dbReference type="Gene3D" id="3.40.50.1820">
    <property type="entry name" value="alpha/beta hydrolase"/>
    <property type="match status" value="1"/>
</dbReference>
<dbReference type="EMBL" id="BAAAYK010000038">
    <property type="protein sequence ID" value="GAA3356627.1"/>
    <property type="molecule type" value="Genomic_DNA"/>
</dbReference>
<dbReference type="PANTHER" id="PTHR43194:SF5">
    <property type="entry name" value="PIMELOYL-[ACYL-CARRIER PROTEIN] METHYL ESTER ESTERASE"/>
    <property type="match status" value="1"/>
</dbReference>
<proteinExistence type="predicted"/>
<reference evidence="4" key="1">
    <citation type="journal article" date="2019" name="Int. J. Syst. Evol. Microbiol.">
        <title>The Global Catalogue of Microorganisms (GCM) 10K type strain sequencing project: providing services to taxonomists for standard genome sequencing and annotation.</title>
        <authorList>
            <consortium name="The Broad Institute Genomics Platform"/>
            <consortium name="The Broad Institute Genome Sequencing Center for Infectious Disease"/>
            <person name="Wu L."/>
            <person name="Ma J."/>
        </authorList>
    </citation>
    <scope>NUCLEOTIDE SEQUENCE [LARGE SCALE GENOMIC DNA]</scope>
    <source>
        <strain evidence="4">JCM 9687</strain>
    </source>
</reference>
<evidence type="ECO:0000313" key="3">
    <source>
        <dbReference type="EMBL" id="GAA3356627.1"/>
    </source>
</evidence>
<evidence type="ECO:0000259" key="2">
    <source>
        <dbReference type="Pfam" id="PF12697"/>
    </source>
</evidence>
<sequence>MAEQVVLLPGMLCDAGLWSAVESAVDSTVLHAQPDAPSITGMAEQVLSIVDGPFVLAGLSLGAIVGFEVARLAPERIAGFAALATNAAAPRPEQHQAWWRQAQRTQAGDFPAVVEEILSAMFAEPQPPPEFARAFREMAARIGPRRFLTQLAAQATRTDAHEVLSAITAPALVACGSADALCPPEFHRAIAARLPDAELHEVPGAGHLLPIEAPEVTAELLNRLLRRCRATNEENDVARSAEAAGAEAGGHRRLRLAGSGPRDHRGRPHPR</sequence>